<dbReference type="NCBIfam" id="NF003714">
    <property type="entry name" value="PRK05326.1-1"/>
    <property type="match status" value="1"/>
</dbReference>
<dbReference type="GO" id="GO:0015297">
    <property type="term" value="F:antiporter activity"/>
    <property type="evidence" value="ECO:0007669"/>
    <property type="project" value="UniProtKB-KW"/>
</dbReference>
<reference evidence="14 15" key="1">
    <citation type="submission" date="2020-08" db="EMBL/GenBank/DDBJ databases">
        <title>Genomic Encyclopedia of Type Strains, Phase IV (KMG-IV): sequencing the most valuable type-strain genomes for metagenomic binning, comparative biology and taxonomic classification.</title>
        <authorList>
            <person name="Goeker M."/>
        </authorList>
    </citation>
    <scope>NUCLEOTIDE SEQUENCE [LARGE SCALE GENOMIC DNA]</scope>
    <source>
        <strain evidence="14 15">DSM 11590</strain>
    </source>
</reference>
<feature type="domain" description="RCK C-terminal" evidence="13">
    <location>
        <begin position="405"/>
        <end position="486"/>
    </location>
</feature>
<dbReference type="GO" id="GO:0006813">
    <property type="term" value="P:potassium ion transport"/>
    <property type="evidence" value="ECO:0007669"/>
    <property type="project" value="UniProtKB-KW"/>
</dbReference>
<dbReference type="Pfam" id="PF00999">
    <property type="entry name" value="Na_H_Exchanger"/>
    <property type="match status" value="1"/>
</dbReference>
<evidence type="ECO:0000259" key="13">
    <source>
        <dbReference type="PROSITE" id="PS51202"/>
    </source>
</evidence>
<comment type="subcellular location">
    <subcellularLocation>
        <location evidence="1">Cell membrane</location>
        <topology evidence="1">Multi-pass membrane protein</topology>
    </subcellularLocation>
</comment>
<dbReference type="PANTHER" id="PTHR32507">
    <property type="entry name" value="NA(+)/H(+) ANTIPORTER 1"/>
    <property type="match status" value="1"/>
</dbReference>
<keyword evidence="4" id="KW-1003">Cell membrane</keyword>
<keyword evidence="2" id="KW-0813">Transport</keyword>
<keyword evidence="10" id="KW-0406">Ion transport</keyword>
<evidence type="ECO:0000256" key="6">
    <source>
        <dbReference type="ARBA" id="ARBA00022538"/>
    </source>
</evidence>
<dbReference type="RefSeq" id="WP_184263679.1">
    <property type="nucleotide sequence ID" value="NZ_JACIIX010000008.1"/>
</dbReference>
<evidence type="ECO:0000256" key="8">
    <source>
        <dbReference type="ARBA" id="ARBA00022958"/>
    </source>
</evidence>
<dbReference type="PANTHER" id="PTHR32507:SF7">
    <property type="entry name" value="K(+)_H(+) ANTIPORTER NHAP2"/>
    <property type="match status" value="1"/>
</dbReference>
<evidence type="ECO:0000256" key="2">
    <source>
        <dbReference type="ARBA" id="ARBA00022448"/>
    </source>
</evidence>
<dbReference type="SUPFAM" id="SSF56176">
    <property type="entry name" value="FAD-binding/transporter-associated domain-like"/>
    <property type="match status" value="1"/>
</dbReference>
<dbReference type="InterPro" id="IPR036318">
    <property type="entry name" value="FAD-bd_PCMH-like_sf"/>
</dbReference>
<comment type="caution">
    <text evidence="14">The sequence shown here is derived from an EMBL/GenBank/DDBJ whole genome shotgun (WGS) entry which is preliminary data.</text>
</comment>
<keyword evidence="9 12" id="KW-1133">Transmembrane helix</keyword>
<accession>A0A7W9ZGW8</accession>
<feature type="transmembrane region" description="Helical" evidence="12">
    <location>
        <begin position="90"/>
        <end position="113"/>
    </location>
</feature>
<proteinExistence type="predicted"/>
<sequence>MDAANHLILLGGGLMLAAILTGALSTRIGAPLLLVFLGAGMLVGEDGPGGIQYSDYGTVYTLASLAVAVILFDGGLRTSFRTVRRSWGPAAWLATVGVVITAGITAAAAWSVFSIPPVIALLIGTVVASTDAAAVFLLLHQRGLEIRERVSATLELESGANDPMAILLTMLLVSIATGTLQAQDMGLSIPLSLIKAFVVGGALGLAGGQAISWAVNRLMLAPGLYPVLVIAGALTLFGLSHTLGGSGFLTVYVAGIVVGNQRLRAQVVIRRFHDGIAWISQILLLVMLGLLVTPHKLVPDLLPAIATALAMVFVARPAAVALCLWRSRLTLRERLFVAWVGLRGGMPIYMAIIPVLSGVPEAGLIFNVTFIVVLVSLVLQGWSISAVARLLRVEIPPAPEPQGRLDIDIPSNLDQDIVGYTITPDSPAAGLSREDLRLPGRSRLLSVLRGNVVVPEQGLDHFQTGDFVLLLTPPEQGLTLDRLFLAKDKKTRRVALADFVIPGAAPLGSVCDAYEISVADDQRQKSIGQFVSDTLGGTPGIGDSLLAGAVELVVVQTEGDRISSVGIRLEPDHGAAWETVVPRRLLSHIRRWRLRRPA</sequence>
<evidence type="ECO:0000256" key="5">
    <source>
        <dbReference type="ARBA" id="ARBA00022519"/>
    </source>
</evidence>
<evidence type="ECO:0000256" key="9">
    <source>
        <dbReference type="ARBA" id="ARBA00022989"/>
    </source>
</evidence>
<dbReference type="GO" id="GO:1902600">
    <property type="term" value="P:proton transmembrane transport"/>
    <property type="evidence" value="ECO:0007669"/>
    <property type="project" value="InterPro"/>
</dbReference>
<evidence type="ECO:0000256" key="4">
    <source>
        <dbReference type="ARBA" id="ARBA00022475"/>
    </source>
</evidence>
<evidence type="ECO:0000313" key="15">
    <source>
        <dbReference type="Proteomes" id="UP000544872"/>
    </source>
</evidence>
<dbReference type="PROSITE" id="PS51202">
    <property type="entry name" value="RCK_C"/>
    <property type="match status" value="1"/>
</dbReference>
<evidence type="ECO:0000256" key="10">
    <source>
        <dbReference type="ARBA" id="ARBA00023065"/>
    </source>
</evidence>
<feature type="transmembrane region" description="Helical" evidence="12">
    <location>
        <begin position="362"/>
        <end position="382"/>
    </location>
</feature>
<dbReference type="InterPro" id="IPR036721">
    <property type="entry name" value="RCK_C_sf"/>
</dbReference>
<evidence type="ECO:0000256" key="3">
    <source>
        <dbReference type="ARBA" id="ARBA00022449"/>
    </source>
</evidence>
<dbReference type="InterPro" id="IPR006153">
    <property type="entry name" value="Cation/H_exchanger_TM"/>
</dbReference>
<evidence type="ECO:0000256" key="1">
    <source>
        <dbReference type="ARBA" id="ARBA00004651"/>
    </source>
</evidence>
<protein>
    <submittedName>
        <fullName evidence="14">Cell volume regulation protein A</fullName>
    </submittedName>
</protein>
<feature type="transmembrane region" description="Helical" evidence="12">
    <location>
        <begin position="119"/>
        <end position="139"/>
    </location>
</feature>
<evidence type="ECO:0000256" key="11">
    <source>
        <dbReference type="ARBA" id="ARBA00023136"/>
    </source>
</evidence>
<feature type="transmembrane region" description="Helical" evidence="12">
    <location>
        <begin position="275"/>
        <end position="295"/>
    </location>
</feature>
<keyword evidence="3" id="KW-0050">Antiport</keyword>
<dbReference type="Pfam" id="PF03471">
    <property type="entry name" value="CorC_HlyC"/>
    <property type="match status" value="1"/>
</dbReference>
<dbReference type="Gene3D" id="3.30.70.1450">
    <property type="entry name" value="Regulator of K+ conductance, C-terminal domain"/>
    <property type="match status" value="1"/>
</dbReference>
<feature type="transmembrane region" description="Helical" evidence="12">
    <location>
        <begin position="7"/>
        <end position="39"/>
    </location>
</feature>
<dbReference type="GO" id="GO:0005886">
    <property type="term" value="C:plasma membrane"/>
    <property type="evidence" value="ECO:0007669"/>
    <property type="project" value="UniProtKB-SubCell"/>
</dbReference>
<feature type="transmembrane region" description="Helical" evidence="12">
    <location>
        <begin position="336"/>
        <end position="356"/>
    </location>
</feature>
<keyword evidence="6" id="KW-0633">Potassium transport</keyword>
<gene>
    <name evidence="14" type="ORF">FHS48_002283</name>
</gene>
<feature type="transmembrane region" description="Helical" evidence="12">
    <location>
        <begin position="301"/>
        <end position="324"/>
    </location>
</feature>
<dbReference type="GO" id="GO:0050660">
    <property type="term" value="F:flavin adenine dinucleotide binding"/>
    <property type="evidence" value="ECO:0007669"/>
    <property type="project" value="InterPro"/>
</dbReference>
<feature type="transmembrane region" description="Helical" evidence="12">
    <location>
        <begin position="187"/>
        <end position="206"/>
    </location>
</feature>
<keyword evidence="7 12" id="KW-0812">Transmembrane</keyword>
<dbReference type="InterPro" id="IPR038770">
    <property type="entry name" value="Na+/solute_symporter_sf"/>
</dbReference>
<dbReference type="InterPro" id="IPR016169">
    <property type="entry name" value="FAD-bd_PCMH_sub2"/>
</dbReference>
<keyword evidence="15" id="KW-1185">Reference proteome</keyword>
<evidence type="ECO:0000313" key="14">
    <source>
        <dbReference type="EMBL" id="MBB6210853.1"/>
    </source>
</evidence>
<dbReference type="Gene3D" id="1.20.1530.20">
    <property type="match status" value="1"/>
</dbReference>
<organism evidence="14 15">
    <name type="scientific">Novispirillum itersonii</name>
    <name type="common">Aquaspirillum itersonii</name>
    <dbReference type="NCBI Taxonomy" id="189"/>
    <lineage>
        <taxon>Bacteria</taxon>
        <taxon>Pseudomonadati</taxon>
        <taxon>Pseudomonadota</taxon>
        <taxon>Alphaproteobacteria</taxon>
        <taxon>Rhodospirillales</taxon>
        <taxon>Novispirillaceae</taxon>
        <taxon>Novispirillum</taxon>
    </lineage>
</organism>
<keyword evidence="11 12" id="KW-0472">Membrane</keyword>
<evidence type="ECO:0000256" key="12">
    <source>
        <dbReference type="SAM" id="Phobius"/>
    </source>
</evidence>
<dbReference type="Proteomes" id="UP000544872">
    <property type="component" value="Unassembled WGS sequence"/>
</dbReference>
<dbReference type="Gene3D" id="3.30.465.10">
    <property type="match status" value="1"/>
</dbReference>
<feature type="transmembrane region" description="Helical" evidence="12">
    <location>
        <begin position="59"/>
        <end position="78"/>
    </location>
</feature>
<dbReference type="NCBIfam" id="NF003716">
    <property type="entry name" value="PRK05326.1-3"/>
    <property type="match status" value="1"/>
</dbReference>
<dbReference type="AlphaFoldDB" id="A0A7W9ZGW8"/>
<dbReference type="SUPFAM" id="SSF116726">
    <property type="entry name" value="TrkA C-terminal domain-like"/>
    <property type="match status" value="1"/>
</dbReference>
<dbReference type="EMBL" id="JACIIX010000008">
    <property type="protein sequence ID" value="MBB6210853.1"/>
    <property type="molecule type" value="Genomic_DNA"/>
</dbReference>
<keyword evidence="8" id="KW-0630">Potassium</keyword>
<name>A0A7W9ZGW8_NOVIT</name>
<feature type="transmembrane region" description="Helical" evidence="12">
    <location>
        <begin position="243"/>
        <end position="263"/>
    </location>
</feature>
<dbReference type="GO" id="GO:0008324">
    <property type="term" value="F:monoatomic cation transmembrane transporter activity"/>
    <property type="evidence" value="ECO:0007669"/>
    <property type="project" value="InterPro"/>
</dbReference>
<dbReference type="NCBIfam" id="NF003715">
    <property type="entry name" value="PRK05326.1-2"/>
    <property type="match status" value="1"/>
</dbReference>
<dbReference type="InterPro" id="IPR006037">
    <property type="entry name" value="RCK_C"/>
</dbReference>
<keyword evidence="5" id="KW-0997">Cell inner membrane</keyword>
<dbReference type="InterPro" id="IPR005170">
    <property type="entry name" value="Transptr-assoc_dom"/>
</dbReference>
<dbReference type="SMART" id="SM01091">
    <property type="entry name" value="CorC_HlyC"/>
    <property type="match status" value="1"/>
</dbReference>
<evidence type="ECO:0000256" key="7">
    <source>
        <dbReference type="ARBA" id="ARBA00022692"/>
    </source>
</evidence>